<dbReference type="AlphaFoldDB" id="W9XMZ8"/>
<dbReference type="CDD" id="cd00067">
    <property type="entry name" value="GAL4"/>
    <property type="match status" value="1"/>
</dbReference>
<keyword evidence="10" id="KW-1185">Reference proteome</keyword>
<evidence type="ECO:0000256" key="7">
    <source>
        <dbReference type="ARBA" id="ARBA00023242"/>
    </source>
</evidence>
<dbReference type="Gene3D" id="3.30.70.270">
    <property type="match status" value="1"/>
</dbReference>
<dbReference type="InterPro" id="IPR001138">
    <property type="entry name" value="Zn2Cys6_DnaBD"/>
</dbReference>
<evidence type="ECO:0000256" key="2">
    <source>
        <dbReference type="ARBA" id="ARBA00022723"/>
    </source>
</evidence>
<evidence type="ECO:0000256" key="3">
    <source>
        <dbReference type="ARBA" id="ARBA00022833"/>
    </source>
</evidence>
<dbReference type="RefSeq" id="XP_007728158.1">
    <property type="nucleotide sequence ID" value="XM_007729968.1"/>
</dbReference>
<dbReference type="GO" id="GO:0045944">
    <property type="term" value="P:positive regulation of transcription by RNA polymerase II"/>
    <property type="evidence" value="ECO:0007669"/>
    <property type="project" value="TreeGrafter"/>
</dbReference>
<evidence type="ECO:0000256" key="4">
    <source>
        <dbReference type="ARBA" id="ARBA00023015"/>
    </source>
</evidence>
<comment type="caution">
    <text evidence="9">The sequence shown here is derived from an EMBL/GenBank/DDBJ whole genome shotgun (WGS) entry which is preliminary data.</text>
</comment>
<dbReference type="GO" id="GO:0000981">
    <property type="term" value="F:DNA-binding transcription factor activity, RNA polymerase II-specific"/>
    <property type="evidence" value="ECO:0007669"/>
    <property type="project" value="InterPro"/>
</dbReference>
<proteinExistence type="predicted"/>
<dbReference type="GO" id="GO:0008270">
    <property type="term" value="F:zinc ion binding"/>
    <property type="evidence" value="ECO:0007669"/>
    <property type="project" value="InterPro"/>
</dbReference>
<dbReference type="EMBL" id="AMWN01000011">
    <property type="protein sequence ID" value="EXJ78710.1"/>
    <property type="molecule type" value="Genomic_DNA"/>
</dbReference>
<dbReference type="Pfam" id="PF04082">
    <property type="entry name" value="Fungal_trans"/>
    <property type="match status" value="1"/>
</dbReference>
<dbReference type="InterPro" id="IPR052202">
    <property type="entry name" value="Yeast_MetPath_Reg"/>
</dbReference>
<dbReference type="SUPFAM" id="SSF56672">
    <property type="entry name" value="DNA/RNA polymerases"/>
    <property type="match status" value="1"/>
</dbReference>
<dbReference type="eggNOG" id="KOG0017">
    <property type="taxonomic scope" value="Eukaryota"/>
</dbReference>
<sequence length="819" mass="92026">MSPPSEGAVGLRRKKRVCERCRRRKQRCDFEQEASCRNCILAGTECVTATPDTSLLNLGQYSSPGSWQRSGYPPPPASDVGDVGSHQARILSSHAGTSPSGGYQVSNGILEIEGQNCMSPGDQVTGRPTILSGFTNETLASEISIPTAASFFRTYCSVIHPQYPFLDIRECGDYYLRWKASLSGGRLGGWAAFFVNMIFAIGLLIESKADSAPHHKYQNLKSRAQAEQSIMADSSSTALIRMQAMLLSAMLALHAENTWRIAHVSGVIMKFASLHRFHRLKKVPNDPYNTMMIRVWSSAYTLDRSVSSALGTPVSLPDMYISSPLYEDGPEDGPEDECPMPWLSDCAPRERPELFPNLRTFAHICKIRTVQSLFMHMVEKDDLEDSVPLELQMHMLETLRKWEQPDVIAMHSIANTDGYHSALWLRHIGQLTRLSICWVNKSNIHSYIADTAFKASCEACTSFRSLRKKRQIAQPWLVVLSQFRAAVTLWYILWARAVPVPREADDAIRDCGAVLAIFADRWPNAEYYRDCFEILAVSIPRSRPLGNLEKDVRDKIKVLVHKLDEIGIHRTTSRMLWEMSAENDDPRQTRHLRRHPFIDDIGVGRAKTDYDGEEVAPGIRRLVLEHIQNLDKVLCDLERAGATVSREKSQFCVSGMKFVGYVCDARGRHPEYSMIEKIVNGRPARMLRKSKVLLDSASKQLSFFIDFSTTQVTMDCEDVASNVESEQQPISNALTQVGDLTFESTAETFAYLNNPTPTERIAACEELAERVTSKQDSTLPRNYEDELTKGLANLVLPIRAEMQGIRNIIQHIMSSGPRP</sequence>
<dbReference type="Pfam" id="PF00172">
    <property type="entry name" value="Zn_clus"/>
    <property type="match status" value="1"/>
</dbReference>
<keyword evidence="4" id="KW-0805">Transcription regulation</keyword>
<gene>
    <name evidence="9" type="ORF">A1O1_09112</name>
</gene>
<dbReference type="InterPro" id="IPR036864">
    <property type="entry name" value="Zn2-C6_fun-type_DNA-bd_sf"/>
</dbReference>
<evidence type="ECO:0000256" key="1">
    <source>
        <dbReference type="ARBA" id="ARBA00004123"/>
    </source>
</evidence>
<dbReference type="GeneID" id="19163957"/>
<dbReference type="PROSITE" id="PS00463">
    <property type="entry name" value="ZN2_CY6_FUNGAL_1"/>
    <property type="match status" value="1"/>
</dbReference>
<dbReference type="CDD" id="cd12148">
    <property type="entry name" value="fungal_TF_MHR"/>
    <property type="match status" value="1"/>
</dbReference>
<dbReference type="HOGENOM" id="CLU_345117_0_0_1"/>
<dbReference type="GO" id="GO:0006351">
    <property type="term" value="P:DNA-templated transcription"/>
    <property type="evidence" value="ECO:0007669"/>
    <property type="project" value="InterPro"/>
</dbReference>
<organism evidence="9 10">
    <name type="scientific">Capronia coronata CBS 617.96</name>
    <dbReference type="NCBI Taxonomy" id="1182541"/>
    <lineage>
        <taxon>Eukaryota</taxon>
        <taxon>Fungi</taxon>
        <taxon>Dikarya</taxon>
        <taxon>Ascomycota</taxon>
        <taxon>Pezizomycotina</taxon>
        <taxon>Eurotiomycetes</taxon>
        <taxon>Chaetothyriomycetidae</taxon>
        <taxon>Chaetothyriales</taxon>
        <taxon>Herpotrichiellaceae</taxon>
        <taxon>Capronia</taxon>
    </lineage>
</organism>
<evidence type="ECO:0000313" key="10">
    <source>
        <dbReference type="Proteomes" id="UP000019484"/>
    </source>
</evidence>
<dbReference type="PROSITE" id="PS50048">
    <property type="entry name" value="ZN2_CY6_FUNGAL_2"/>
    <property type="match status" value="1"/>
</dbReference>
<keyword evidence="6" id="KW-0804">Transcription</keyword>
<dbReference type="InterPro" id="IPR007219">
    <property type="entry name" value="XnlR_reg_dom"/>
</dbReference>
<comment type="subcellular location">
    <subcellularLocation>
        <location evidence="1">Nucleus</location>
    </subcellularLocation>
</comment>
<evidence type="ECO:0000256" key="6">
    <source>
        <dbReference type="ARBA" id="ARBA00023163"/>
    </source>
</evidence>
<keyword evidence="3" id="KW-0862">Zinc</keyword>
<dbReference type="SUPFAM" id="SSF57701">
    <property type="entry name" value="Zn2/Cys6 DNA-binding domain"/>
    <property type="match status" value="1"/>
</dbReference>
<dbReference type="GO" id="GO:0005634">
    <property type="term" value="C:nucleus"/>
    <property type="evidence" value="ECO:0007669"/>
    <property type="project" value="UniProtKB-SubCell"/>
</dbReference>
<dbReference type="InterPro" id="IPR043502">
    <property type="entry name" value="DNA/RNA_pol_sf"/>
</dbReference>
<evidence type="ECO:0000259" key="8">
    <source>
        <dbReference type="PROSITE" id="PS50048"/>
    </source>
</evidence>
<dbReference type="PANTHER" id="PTHR47782:SF14">
    <property type="entry name" value="ZN(II)2CYS6 TRANSCRIPTION FACTOR (EUROFUNG)"/>
    <property type="match status" value="1"/>
</dbReference>
<dbReference type="SMART" id="SM00066">
    <property type="entry name" value="GAL4"/>
    <property type="match status" value="1"/>
</dbReference>
<accession>W9XMZ8</accession>
<reference evidence="9 10" key="1">
    <citation type="submission" date="2013-03" db="EMBL/GenBank/DDBJ databases">
        <title>The Genome Sequence of Capronia coronata CBS 617.96.</title>
        <authorList>
            <consortium name="The Broad Institute Genomics Platform"/>
            <person name="Cuomo C."/>
            <person name="de Hoog S."/>
            <person name="Gorbushina A."/>
            <person name="Walker B."/>
            <person name="Young S.K."/>
            <person name="Zeng Q."/>
            <person name="Gargeya S."/>
            <person name="Fitzgerald M."/>
            <person name="Haas B."/>
            <person name="Abouelleil A."/>
            <person name="Allen A.W."/>
            <person name="Alvarado L."/>
            <person name="Arachchi H.M."/>
            <person name="Berlin A.M."/>
            <person name="Chapman S.B."/>
            <person name="Gainer-Dewar J."/>
            <person name="Goldberg J."/>
            <person name="Griggs A."/>
            <person name="Gujja S."/>
            <person name="Hansen M."/>
            <person name="Howarth C."/>
            <person name="Imamovic A."/>
            <person name="Ireland A."/>
            <person name="Larimer J."/>
            <person name="McCowan C."/>
            <person name="Murphy C."/>
            <person name="Pearson M."/>
            <person name="Poon T.W."/>
            <person name="Priest M."/>
            <person name="Roberts A."/>
            <person name="Saif S."/>
            <person name="Shea T."/>
            <person name="Sisk P."/>
            <person name="Sykes S."/>
            <person name="Wortman J."/>
            <person name="Nusbaum C."/>
            <person name="Birren B."/>
        </authorList>
    </citation>
    <scope>NUCLEOTIDE SEQUENCE [LARGE SCALE GENOMIC DNA]</scope>
    <source>
        <strain evidence="9 10">CBS 617.96</strain>
    </source>
</reference>
<dbReference type="PANTHER" id="PTHR47782">
    <property type="entry name" value="ZN(II)2CYS6 TRANSCRIPTION FACTOR (EUROFUNG)-RELATED"/>
    <property type="match status" value="1"/>
</dbReference>
<feature type="domain" description="Zn(2)-C6 fungal-type" evidence="8">
    <location>
        <begin position="17"/>
        <end position="48"/>
    </location>
</feature>
<dbReference type="InterPro" id="IPR043128">
    <property type="entry name" value="Rev_trsase/Diguanyl_cyclase"/>
</dbReference>
<dbReference type="OrthoDB" id="4121200at2759"/>
<keyword evidence="2" id="KW-0479">Metal-binding</keyword>
<name>W9XMZ8_9EURO</name>
<keyword evidence="5" id="KW-0238">DNA-binding</keyword>
<protein>
    <recommendedName>
        <fullName evidence="8">Zn(2)-C6 fungal-type domain-containing protein</fullName>
    </recommendedName>
</protein>
<dbReference type="Proteomes" id="UP000019484">
    <property type="component" value="Unassembled WGS sequence"/>
</dbReference>
<dbReference type="GO" id="GO:0043565">
    <property type="term" value="F:sequence-specific DNA binding"/>
    <property type="evidence" value="ECO:0007669"/>
    <property type="project" value="TreeGrafter"/>
</dbReference>
<dbReference type="Gene3D" id="4.10.240.10">
    <property type="entry name" value="Zn(2)-C6 fungal-type DNA-binding domain"/>
    <property type="match status" value="1"/>
</dbReference>
<evidence type="ECO:0000256" key="5">
    <source>
        <dbReference type="ARBA" id="ARBA00023125"/>
    </source>
</evidence>
<dbReference type="SMART" id="SM00906">
    <property type="entry name" value="Fungal_trans"/>
    <property type="match status" value="1"/>
</dbReference>
<dbReference type="STRING" id="1182541.W9XMZ8"/>
<keyword evidence="7" id="KW-0539">Nucleus</keyword>
<evidence type="ECO:0000313" key="9">
    <source>
        <dbReference type="EMBL" id="EXJ78710.1"/>
    </source>
</evidence>